<dbReference type="GO" id="GO:0020037">
    <property type="term" value="F:heme binding"/>
    <property type="evidence" value="ECO:0007669"/>
    <property type="project" value="InterPro"/>
</dbReference>
<dbReference type="PANTHER" id="PTHR47944">
    <property type="entry name" value="CYTOCHROME P450 98A9"/>
    <property type="match status" value="1"/>
</dbReference>
<keyword evidence="3 6" id="KW-0479">Metal-binding</keyword>
<evidence type="ECO:0000256" key="4">
    <source>
        <dbReference type="ARBA" id="ARBA00023002"/>
    </source>
</evidence>
<name>A0A7I8JNV5_SPIIN</name>
<feature type="compositionally biased region" description="Low complexity" evidence="8">
    <location>
        <begin position="402"/>
        <end position="426"/>
    </location>
</feature>
<evidence type="ECO:0000313" key="10">
    <source>
        <dbReference type="EMBL" id="CAA2632590.1"/>
    </source>
</evidence>
<feature type="region of interest" description="Disordered" evidence="8">
    <location>
        <begin position="396"/>
        <end position="441"/>
    </location>
</feature>
<keyword evidence="11" id="KW-1185">Reference proteome</keyword>
<dbReference type="InterPro" id="IPR017972">
    <property type="entry name" value="Cyt_P450_CS"/>
</dbReference>
<evidence type="ECO:0000256" key="2">
    <source>
        <dbReference type="ARBA" id="ARBA00022617"/>
    </source>
</evidence>
<dbReference type="GO" id="GO:0044550">
    <property type="term" value="P:secondary metabolite biosynthetic process"/>
    <property type="evidence" value="ECO:0007669"/>
    <property type="project" value="UniProtKB-ARBA"/>
</dbReference>
<keyword evidence="4 7" id="KW-0560">Oxidoreductase</keyword>
<dbReference type="GO" id="GO:0016705">
    <property type="term" value="F:oxidoreductase activity, acting on paired donors, with incorporation or reduction of molecular oxygen"/>
    <property type="evidence" value="ECO:0007669"/>
    <property type="project" value="InterPro"/>
</dbReference>
<keyword evidence="5 6" id="KW-0408">Iron</keyword>
<dbReference type="EMBL" id="CACRZD030000015">
    <property type="protein sequence ID" value="CAA6671780.1"/>
    <property type="molecule type" value="Genomic_DNA"/>
</dbReference>
<dbReference type="InterPro" id="IPR001128">
    <property type="entry name" value="Cyt_P450"/>
</dbReference>
<dbReference type="Proteomes" id="UP001189122">
    <property type="component" value="Unassembled WGS sequence"/>
</dbReference>
<dbReference type="SUPFAM" id="SSF48264">
    <property type="entry name" value="Cytochrome P450"/>
    <property type="match status" value="1"/>
</dbReference>
<feature type="compositionally biased region" description="Basic and acidic residues" evidence="8">
    <location>
        <begin position="428"/>
        <end position="441"/>
    </location>
</feature>
<dbReference type="EMBL" id="LR743602">
    <property type="protein sequence ID" value="CAA2632590.1"/>
    <property type="molecule type" value="Genomic_DNA"/>
</dbReference>
<gene>
    <name evidence="10" type="ORF">SI7747_15018188</name>
</gene>
<dbReference type="GO" id="GO:0004497">
    <property type="term" value="F:monooxygenase activity"/>
    <property type="evidence" value="ECO:0007669"/>
    <property type="project" value="UniProtKB-KW"/>
</dbReference>
<feature type="region of interest" description="Disordered" evidence="8">
    <location>
        <begin position="264"/>
        <end position="289"/>
    </location>
</feature>
<reference evidence="10 11" key="1">
    <citation type="submission" date="2019-12" db="EMBL/GenBank/DDBJ databases">
        <authorList>
            <person name="Scholz U."/>
            <person name="Mascher M."/>
            <person name="Fiebig A."/>
        </authorList>
    </citation>
    <scope>NUCLEOTIDE SEQUENCE</scope>
</reference>
<proteinExistence type="inferred from homology"/>
<keyword evidence="7" id="KW-0503">Monooxygenase</keyword>
<evidence type="ECO:0000256" key="1">
    <source>
        <dbReference type="ARBA" id="ARBA00010617"/>
    </source>
</evidence>
<keyword evidence="9" id="KW-0812">Transmembrane</keyword>
<dbReference type="GO" id="GO:0005506">
    <property type="term" value="F:iron ion binding"/>
    <property type="evidence" value="ECO:0007669"/>
    <property type="project" value="InterPro"/>
</dbReference>
<dbReference type="PRINTS" id="PR00463">
    <property type="entry name" value="EP450I"/>
</dbReference>
<evidence type="ECO:0000256" key="5">
    <source>
        <dbReference type="ARBA" id="ARBA00023004"/>
    </source>
</evidence>
<dbReference type="PANTHER" id="PTHR47944:SF16">
    <property type="entry name" value="CYTOCHROME P450 FAMILY 1 SUBFAMILY A POLYPEPTIDE 1"/>
    <property type="match status" value="1"/>
</dbReference>
<dbReference type="PROSITE" id="PS00086">
    <property type="entry name" value="CYTOCHROME_P450"/>
    <property type="match status" value="1"/>
</dbReference>
<dbReference type="CDD" id="cd20618">
    <property type="entry name" value="CYP71_clan"/>
    <property type="match status" value="1"/>
</dbReference>
<evidence type="ECO:0000256" key="6">
    <source>
        <dbReference type="PIRSR" id="PIRSR602401-1"/>
    </source>
</evidence>
<evidence type="ECO:0000256" key="3">
    <source>
        <dbReference type="ARBA" id="ARBA00022723"/>
    </source>
</evidence>
<dbReference type="InterPro" id="IPR002401">
    <property type="entry name" value="Cyt_P450_E_grp-I"/>
</dbReference>
<accession>A0A7I8JNV5</accession>
<keyword evidence="2 6" id="KW-0349">Heme</keyword>
<keyword evidence="9" id="KW-0472">Membrane</keyword>
<protein>
    <submittedName>
        <fullName evidence="10">Uncharacterized protein</fullName>
    </submittedName>
</protein>
<evidence type="ECO:0000256" key="9">
    <source>
        <dbReference type="SAM" id="Phobius"/>
    </source>
</evidence>
<dbReference type="InterPro" id="IPR036396">
    <property type="entry name" value="Cyt_P450_sf"/>
</dbReference>
<evidence type="ECO:0000256" key="8">
    <source>
        <dbReference type="SAM" id="MobiDB-lite"/>
    </source>
</evidence>
<evidence type="ECO:0000256" key="7">
    <source>
        <dbReference type="RuleBase" id="RU000461"/>
    </source>
</evidence>
<sequence length="441" mass="48573">MALAWVLTSVGVLVATVVVIWRWTRRGLNLPPGPRRWPVVGNLLQLSSLPHKDLAAYSAAYGPLAGRRFASRPRTLAAVHLAYGCGDVALAPLGPKWKRMRRICMEHLLTTRRLDAFAGHRAAEARHLVAEVRRRAAAGEAVNLREVLAAFSMNNSGAEEEALEFMEITHEMFRLLGMIYLGDYLPAWRWVDPFGCERKMREVERRIDDFHSRIIDQHKKKAREMSLQGAAPSCGEMDFVDVLLSLPGEDGKDHLDDVEIKALIQRSSATPGPPEGAGGARCRRGEGQASGGTDLAGLSYLRCVVRETFRMHPAGPFLIPHESTRPTKLLNYDVPAGTRVFINTYALGRNPRLWEDVDEFLPERHLPTAADGGRVEISHGPDFKILPFSAGKRKCPGAPLGWSSSSWRWPPSSSASTGSPPRASPGGHRHDGGLRDDDAQG</sequence>
<keyword evidence="9" id="KW-1133">Transmembrane helix</keyword>
<feature type="transmembrane region" description="Helical" evidence="9">
    <location>
        <begin position="6"/>
        <end position="24"/>
    </location>
</feature>
<evidence type="ECO:0000313" key="11">
    <source>
        <dbReference type="Proteomes" id="UP001189122"/>
    </source>
</evidence>
<dbReference type="Gene3D" id="1.10.630.10">
    <property type="entry name" value="Cytochrome P450"/>
    <property type="match status" value="2"/>
</dbReference>
<dbReference type="AlphaFoldDB" id="A0A7I8JNV5"/>
<comment type="cofactor">
    <cofactor evidence="6">
        <name>heme</name>
        <dbReference type="ChEBI" id="CHEBI:30413"/>
    </cofactor>
</comment>
<comment type="similarity">
    <text evidence="1 7">Belongs to the cytochrome P450 family.</text>
</comment>
<dbReference type="Pfam" id="PF00067">
    <property type="entry name" value="p450"/>
    <property type="match status" value="2"/>
</dbReference>
<organism evidence="10">
    <name type="scientific">Spirodela intermedia</name>
    <name type="common">Intermediate duckweed</name>
    <dbReference type="NCBI Taxonomy" id="51605"/>
    <lineage>
        <taxon>Eukaryota</taxon>
        <taxon>Viridiplantae</taxon>
        <taxon>Streptophyta</taxon>
        <taxon>Embryophyta</taxon>
        <taxon>Tracheophyta</taxon>
        <taxon>Spermatophyta</taxon>
        <taxon>Magnoliopsida</taxon>
        <taxon>Liliopsida</taxon>
        <taxon>Araceae</taxon>
        <taxon>Lemnoideae</taxon>
        <taxon>Spirodela</taxon>
    </lineage>
</organism>
<feature type="binding site" description="axial binding residue" evidence="6">
    <location>
        <position position="395"/>
    </location>
    <ligand>
        <name>heme</name>
        <dbReference type="ChEBI" id="CHEBI:30413"/>
    </ligand>
    <ligandPart>
        <name>Fe</name>
        <dbReference type="ChEBI" id="CHEBI:18248"/>
    </ligandPart>
</feature>